<keyword evidence="3" id="KW-1185">Reference proteome</keyword>
<comment type="caution">
    <text evidence="2">The sequence shown here is derived from an EMBL/GenBank/DDBJ whole genome shotgun (WGS) entry which is preliminary data.</text>
</comment>
<feature type="chain" id="PRO_5015610488" description="EF-hand domain-containing protein" evidence="1">
    <location>
        <begin position="20"/>
        <end position="108"/>
    </location>
</feature>
<dbReference type="SUPFAM" id="SSF47473">
    <property type="entry name" value="EF-hand"/>
    <property type="match status" value="1"/>
</dbReference>
<dbReference type="RefSeq" id="WP_103703541.1">
    <property type="nucleotide sequence ID" value="NZ_PQGA01000002.1"/>
</dbReference>
<keyword evidence="1" id="KW-0732">Signal</keyword>
<sequence>MKKMIVPLILCIVSVAASAQGLSAAPNGAPTLSASPAANERMTRAFAQLQSRFAQANTTHDGKLTREQAQAGMPTVAQHFDAIDSQRAGYVTLAQIENFMRERAAANR</sequence>
<dbReference type="OrthoDB" id="5461251at2"/>
<dbReference type="EMBL" id="PQGA01000002">
    <property type="protein sequence ID" value="POR55036.1"/>
    <property type="molecule type" value="Genomic_DNA"/>
</dbReference>
<gene>
    <name evidence="2" type="ORF">B0G62_102647</name>
</gene>
<protein>
    <recommendedName>
        <fullName evidence="4">EF-hand domain-containing protein</fullName>
    </recommendedName>
</protein>
<proteinExistence type="predicted"/>
<dbReference type="Proteomes" id="UP000237381">
    <property type="component" value="Unassembled WGS sequence"/>
</dbReference>
<dbReference type="AlphaFoldDB" id="A0A2S4MJU7"/>
<evidence type="ECO:0008006" key="4">
    <source>
        <dbReference type="Google" id="ProtNLM"/>
    </source>
</evidence>
<evidence type="ECO:0000313" key="2">
    <source>
        <dbReference type="EMBL" id="POR55036.1"/>
    </source>
</evidence>
<dbReference type="Gene3D" id="1.10.238.10">
    <property type="entry name" value="EF-hand"/>
    <property type="match status" value="1"/>
</dbReference>
<evidence type="ECO:0000313" key="3">
    <source>
        <dbReference type="Proteomes" id="UP000237381"/>
    </source>
</evidence>
<organism evidence="2 3">
    <name type="scientific">Paraburkholderia eburnea</name>
    <dbReference type="NCBI Taxonomy" id="1189126"/>
    <lineage>
        <taxon>Bacteria</taxon>
        <taxon>Pseudomonadati</taxon>
        <taxon>Pseudomonadota</taxon>
        <taxon>Betaproteobacteria</taxon>
        <taxon>Burkholderiales</taxon>
        <taxon>Burkholderiaceae</taxon>
        <taxon>Paraburkholderia</taxon>
    </lineage>
</organism>
<evidence type="ECO:0000256" key="1">
    <source>
        <dbReference type="SAM" id="SignalP"/>
    </source>
</evidence>
<reference evidence="2 3" key="1">
    <citation type="submission" date="2018-01" db="EMBL/GenBank/DDBJ databases">
        <title>Genomic Encyclopedia of Type Strains, Phase III (KMG-III): the genomes of soil and plant-associated and newly described type strains.</title>
        <authorList>
            <person name="Whitman W."/>
        </authorList>
    </citation>
    <scope>NUCLEOTIDE SEQUENCE [LARGE SCALE GENOMIC DNA]</scope>
    <source>
        <strain evidence="2 3">JCM 18070</strain>
    </source>
</reference>
<dbReference type="InterPro" id="IPR011992">
    <property type="entry name" value="EF-hand-dom_pair"/>
</dbReference>
<accession>A0A2S4MJU7</accession>
<name>A0A2S4MJU7_9BURK</name>
<feature type="signal peptide" evidence="1">
    <location>
        <begin position="1"/>
        <end position="19"/>
    </location>
</feature>